<dbReference type="Proteomes" id="UP000015105">
    <property type="component" value="Chromosome 2D"/>
</dbReference>
<reference evidence="2" key="2">
    <citation type="journal article" date="2017" name="Nat. Plants">
        <title>The Aegilops tauschii genome reveals multiple impacts of transposons.</title>
        <authorList>
            <person name="Zhao G."/>
            <person name="Zou C."/>
            <person name="Li K."/>
            <person name="Wang K."/>
            <person name="Li T."/>
            <person name="Gao L."/>
            <person name="Zhang X."/>
            <person name="Wang H."/>
            <person name="Yang Z."/>
            <person name="Liu X."/>
            <person name="Jiang W."/>
            <person name="Mao L."/>
            <person name="Kong X."/>
            <person name="Jiao Y."/>
            <person name="Jia J."/>
        </authorList>
    </citation>
    <scope>NUCLEOTIDE SEQUENCE [LARGE SCALE GENOMIC DNA]</scope>
    <source>
        <strain evidence="2">cv. AL8/78</strain>
    </source>
</reference>
<evidence type="ECO:0000313" key="2">
    <source>
        <dbReference type="Proteomes" id="UP000015105"/>
    </source>
</evidence>
<dbReference type="STRING" id="200361.A0A453BJE8"/>
<reference evidence="2" key="1">
    <citation type="journal article" date="2014" name="Science">
        <title>Ancient hybridizations among the ancestral genomes of bread wheat.</title>
        <authorList>
            <consortium name="International Wheat Genome Sequencing Consortium,"/>
            <person name="Marcussen T."/>
            <person name="Sandve S.R."/>
            <person name="Heier L."/>
            <person name="Spannagl M."/>
            <person name="Pfeifer M."/>
            <person name="Jakobsen K.S."/>
            <person name="Wulff B.B."/>
            <person name="Steuernagel B."/>
            <person name="Mayer K.F."/>
            <person name="Olsen O.A."/>
        </authorList>
    </citation>
    <scope>NUCLEOTIDE SEQUENCE [LARGE SCALE GENOMIC DNA]</scope>
    <source>
        <strain evidence="2">cv. AL8/78</strain>
    </source>
</reference>
<name>A0A453BJE8_AEGTS</name>
<reference evidence="1" key="5">
    <citation type="journal article" date="2021" name="G3 (Bethesda)">
        <title>Aegilops tauschii genome assembly Aet v5.0 features greater sequence contiguity and improved annotation.</title>
        <authorList>
            <person name="Wang L."/>
            <person name="Zhu T."/>
            <person name="Rodriguez J.C."/>
            <person name="Deal K.R."/>
            <person name="Dubcovsky J."/>
            <person name="McGuire P.E."/>
            <person name="Lux T."/>
            <person name="Spannagl M."/>
            <person name="Mayer K.F.X."/>
            <person name="Baldrich P."/>
            <person name="Meyers B.C."/>
            <person name="Huo N."/>
            <person name="Gu Y.Q."/>
            <person name="Zhou H."/>
            <person name="Devos K.M."/>
            <person name="Bennetzen J.L."/>
            <person name="Unver T."/>
            <person name="Budak H."/>
            <person name="Gulick P.J."/>
            <person name="Galiba G."/>
            <person name="Kalapos B."/>
            <person name="Nelson D.R."/>
            <person name="Li P."/>
            <person name="You F.M."/>
            <person name="Luo M.C."/>
            <person name="Dvorak J."/>
        </authorList>
    </citation>
    <scope>NUCLEOTIDE SEQUENCE [LARGE SCALE GENOMIC DNA]</scope>
    <source>
        <strain evidence="1">cv. AL8/78</strain>
    </source>
</reference>
<accession>A0A453BJE8</accession>
<sequence>MLYMKTKWDREAEIEIIEEEEDLNSDPYDFVYSNIPTTTNVLEKEANCFFCQATKFKYETEGLCCKKGQIRLANPHTPPELMRLWTSTDSDARHFWQNIRFFNGHCSFTTLYCHLDSDTADMRTTGIYTFGAHGQIYHNIHSFGNSH</sequence>
<proteinExistence type="predicted"/>
<keyword evidence="2" id="KW-1185">Reference proteome</keyword>
<reference evidence="1" key="4">
    <citation type="submission" date="2019-03" db="UniProtKB">
        <authorList>
            <consortium name="EnsemblPlants"/>
        </authorList>
    </citation>
    <scope>IDENTIFICATION</scope>
</reference>
<dbReference type="AlphaFoldDB" id="A0A453BJE8"/>
<reference evidence="1" key="3">
    <citation type="journal article" date="2017" name="Nature">
        <title>Genome sequence of the progenitor of the wheat D genome Aegilops tauschii.</title>
        <authorList>
            <person name="Luo M.C."/>
            <person name="Gu Y.Q."/>
            <person name="Puiu D."/>
            <person name="Wang H."/>
            <person name="Twardziok S.O."/>
            <person name="Deal K.R."/>
            <person name="Huo N."/>
            <person name="Zhu T."/>
            <person name="Wang L."/>
            <person name="Wang Y."/>
            <person name="McGuire P.E."/>
            <person name="Liu S."/>
            <person name="Long H."/>
            <person name="Ramasamy R.K."/>
            <person name="Rodriguez J.C."/>
            <person name="Van S.L."/>
            <person name="Yuan L."/>
            <person name="Wang Z."/>
            <person name="Xia Z."/>
            <person name="Xiao L."/>
            <person name="Anderson O.D."/>
            <person name="Ouyang S."/>
            <person name="Liang Y."/>
            <person name="Zimin A.V."/>
            <person name="Pertea G."/>
            <person name="Qi P."/>
            <person name="Bennetzen J.L."/>
            <person name="Dai X."/>
            <person name="Dawson M.W."/>
            <person name="Muller H.G."/>
            <person name="Kugler K."/>
            <person name="Rivarola-Duarte L."/>
            <person name="Spannagl M."/>
            <person name="Mayer K.F.X."/>
            <person name="Lu F.H."/>
            <person name="Bevan M.W."/>
            <person name="Leroy P."/>
            <person name="Li P."/>
            <person name="You F.M."/>
            <person name="Sun Q."/>
            <person name="Liu Z."/>
            <person name="Lyons E."/>
            <person name="Wicker T."/>
            <person name="Salzberg S.L."/>
            <person name="Devos K.M."/>
            <person name="Dvorak J."/>
        </authorList>
    </citation>
    <scope>NUCLEOTIDE SEQUENCE [LARGE SCALE GENOMIC DNA]</scope>
    <source>
        <strain evidence="1">cv. AL8/78</strain>
    </source>
</reference>
<dbReference type="EnsemblPlants" id="AET2Gv20531000.1">
    <property type="protein sequence ID" value="AET2Gv20531000.1"/>
    <property type="gene ID" value="AET2Gv20531000"/>
</dbReference>
<organism evidence="1 2">
    <name type="scientific">Aegilops tauschii subsp. strangulata</name>
    <name type="common">Goatgrass</name>
    <dbReference type="NCBI Taxonomy" id="200361"/>
    <lineage>
        <taxon>Eukaryota</taxon>
        <taxon>Viridiplantae</taxon>
        <taxon>Streptophyta</taxon>
        <taxon>Embryophyta</taxon>
        <taxon>Tracheophyta</taxon>
        <taxon>Spermatophyta</taxon>
        <taxon>Magnoliopsida</taxon>
        <taxon>Liliopsida</taxon>
        <taxon>Poales</taxon>
        <taxon>Poaceae</taxon>
        <taxon>BOP clade</taxon>
        <taxon>Pooideae</taxon>
        <taxon>Triticodae</taxon>
        <taxon>Triticeae</taxon>
        <taxon>Triticinae</taxon>
        <taxon>Aegilops</taxon>
    </lineage>
</organism>
<protein>
    <submittedName>
        <fullName evidence="1">Uncharacterized protein</fullName>
    </submittedName>
</protein>
<dbReference type="Gramene" id="AET2Gv20531000.1">
    <property type="protein sequence ID" value="AET2Gv20531000.1"/>
    <property type="gene ID" value="AET2Gv20531000"/>
</dbReference>
<evidence type="ECO:0000313" key="1">
    <source>
        <dbReference type="EnsemblPlants" id="AET2Gv20531000.1"/>
    </source>
</evidence>